<evidence type="ECO:0000256" key="3">
    <source>
        <dbReference type="ARBA" id="ARBA00022842"/>
    </source>
</evidence>
<dbReference type="PANTHER" id="PTHR43046">
    <property type="entry name" value="GDP-MANNOSE MANNOSYL HYDROLASE"/>
    <property type="match status" value="1"/>
</dbReference>
<feature type="domain" description="Nudix hydrolase" evidence="4">
    <location>
        <begin position="14"/>
        <end position="155"/>
    </location>
</feature>
<dbReference type="Gene3D" id="3.90.79.10">
    <property type="entry name" value="Nucleoside Triphosphate Pyrophosphohydrolase"/>
    <property type="match status" value="1"/>
</dbReference>
<dbReference type="PANTHER" id="PTHR43046:SF12">
    <property type="entry name" value="GDP-MANNOSE MANNOSYL HYDROLASE"/>
    <property type="match status" value="1"/>
</dbReference>
<accession>A0A328AMP2</accession>
<protein>
    <submittedName>
        <fullName evidence="5">DNA mismatch repair protein MutT</fullName>
    </submittedName>
</protein>
<name>A0A328AMP2_9CAUL</name>
<proteinExistence type="predicted"/>
<dbReference type="CDD" id="cd04685">
    <property type="entry name" value="NUDIX_Hydrolase"/>
    <property type="match status" value="1"/>
</dbReference>
<reference evidence="6" key="1">
    <citation type="submission" date="2018-05" db="EMBL/GenBank/DDBJ databases">
        <authorList>
            <person name="Li X."/>
        </authorList>
    </citation>
    <scope>NUCLEOTIDE SEQUENCE [LARGE SCALE GENOMIC DNA]</scope>
    <source>
        <strain evidence="6">LX32</strain>
    </source>
</reference>
<evidence type="ECO:0000256" key="1">
    <source>
        <dbReference type="ARBA" id="ARBA00001946"/>
    </source>
</evidence>
<dbReference type="AlphaFoldDB" id="A0A328AMP2"/>
<dbReference type="PROSITE" id="PS00893">
    <property type="entry name" value="NUDIX_BOX"/>
    <property type="match status" value="1"/>
</dbReference>
<dbReference type="InterPro" id="IPR020084">
    <property type="entry name" value="NUDIX_hydrolase_CS"/>
</dbReference>
<dbReference type="PROSITE" id="PS51462">
    <property type="entry name" value="NUDIX"/>
    <property type="match status" value="1"/>
</dbReference>
<dbReference type="Proteomes" id="UP000249254">
    <property type="component" value="Unassembled WGS sequence"/>
</dbReference>
<organism evidence="5 6">
    <name type="scientific">Phenylobacterium soli</name>
    <dbReference type="NCBI Taxonomy" id="2170551"/>
    <lineage>
        <taxon>Bacteria</taxon>
        <taxon>Pseudomonadati</taxon>
        <taxon>Pseudomonadota</taxon>
        <taxon>Alphaproteobacteria</taxon>
        <taxon>Caulobacterales</taxon>
        <taxon>Caulobacteraceae</taxon>
        <taxon>Phenylobacterium</taxon>
    </lineage>
</organism>
<dbReference type="InterPro" id="IPR000086">
    <property type="entry name" value="NUDIX_hydrolase_dom"/>
</dbReference>
<evidence type="ECO:0000313" key="6">
    <source>
        <dbReference type="Proteomes" id="UP000249254"/>
    </source>
</evidence>
<dbReference type="GO" id="GO:0016787">
    <property type="term" value="F:hydrolase activity"/>
    <property type="evidence" value="ECO:0007669"/>
    <property type="project" value="UniProtKB-KW"/>
</dbReference>
<gene>
    <name evidence="5" type="ORF">DJ017_09245</name>
</gene>
<dbReference type="Pfam" id="PF00293">
    <property type="entry name" value="NUDIX"/>
    <property type="match status" value="1"/>
</dbReference>
<evidence type="ECO:0000313" key="5">
    <source>
        <dbReference type="EMBL" id="RAK54694.1"/>
    </source>
</evidence>
<evidence type="ECO:0000256" key="2">
    <source>
        <dbReference type="ARBA" id="ARBA00022801"/>
    </source>
</evidence>
<keyword evidence="3" id="KW-0460">Magnesium</keyword>
<sequence>MGSRGGSHREVAVRRRLTARVLLFDPQGRLLLMKGRLASDPAAPGAWFTVGGGADPGESVLETAAREIREETGFEDFELGPVVWRREGALPLGAETVWMDEHYILARCAGGDPVRHGWQPDEHHLIDEIRWWTPAELKTTADHVFPPGLADLLDEIQADPAEPRWIPW</sequence>
<dbReference type="SUPFAM" id="SSF55811">
    <property type="entry name" value="Nudix"/>
    <property type="match status" value="1"/>
</dbReference>
<dbReference type="OrthoDB" id="9761969at2"/>
<evidence type="ECO:0000259" key="4">
    <source>
        <dbReference type="PROSITE" id="PS51462"/>
    </source>
</evidence>
<dbReference type="EMBL" id="QFYQ01000001">
    <property type="protein sequence ID" value="RAK54694.1"/>
    <property type="molecule type" value="Genomic_DNA"/>
</dbReference>
<keyword evidence="6" id="KW-1185">Reference proteome</keyword>
<comment type="caution">
    <text evidence="5">The sequence shown here is derived from an EMBL/GenBank/DDBJ whole genome shotgun (WGS) entry which is preliminary data.</text>
</comment>
<dbReference type="InterPro" id="IPR015797">
    <property type="entry name" value="NUDIX_hydrolase-like_dom_sf"/>
</dbReference>
<keyword evidence="2" id="KW-0378">Hydrolase</keyword>
<comment type="cofactor">
    <cofactor evidence="1">
        <name>Mg(2+)</name>
        <dbReference type="ChEBI" id="CHEBI:18420"/>
    </cofactor>
</comment>